<comment type="catalytic activity">
    <reaction evidence="12 17">
        <text>L-isoleucine + 2-oxoglutarate = (S)-3-methyl-2-oxopentanoate + L-glutamate</text>
        <dbReference type="Rhea" id="RHEA:24801"/>
        <dbReference type="ChEBI" id="CHEBI:16810"/>
        <dbReference type="ChEBI" id="CHEBI:29985"/>
        <dbReference type="ChEBI" id="CHEBI:35146"/>
        <dbReference type="ChEBI" id="CHEBI:58045"/>
        <dbReference type="EC" id="2.6.1.42"/>
    </reaction>
</comment>
<evidence type="ECO:0000256" key="1">
    <source>
        <dbReference type="ARBA" id="ARBA00001933"/>
    </source>
</evidence>
<keyword evidence="6 17" id="KW-0032">Aminotransferase</keyword>
<comment type="cofactor">
    <cofactor evidence="1 16">
        <name>pyridoxal 5'-phosphate</name>
        <dbReference type="ChEBI" id="CHEBI:597326"/>
    </cofactor>
</comment>
<proteinExistence type="inferred from homology"/>
<evidence type="ECO:0000256" key="12">
    <source>
        <dbReference type="ARBA" id="ARBA00048798"/>
    </source>
</evidence>
<evidence type="ECO:0000256" key="17">
    <source>
        <dbReference type="RuleBase" id="RU004517"/>
    </source>
</evidence>
<comment type="pathway">
    <text evidence="4 18">Amino-acid biosynthesis; L-leucine biosynthesis; L-leucine from 3-methyl-2-oxobutanoate: step 4/4.</text>
</comment>
<dbReference type="UniPathway" id="UPA00047">
    <property type="reaction ID" value="UER00058"/>
</dbReference>
<comment type="similarity">
    <text evidence="5 15">Belongs to the class-IV pyridoxal-phosphate-dependent aminotransferase family.</text>
</comment>
<dbReference type="GO" id="GO:0009099">
    <property type="term" value="P:L-valine biosynthetic process"/>
    <property type="evidence" value="ECO:0007669"/>
    <property type="project" value="UniProtKB-UniPathway"/>
</dbReference>
<dbReference type="AlphaFoldDB" id="A0A3N5BYG2"/>
<accession>A0A3N5BYG2</accession>
<evidence type="ECO:0000256" key="8">
    <source>
        <dbReference type="ARBA" id="ARBA00022679"/>
    </source>
</evidence>
<dbReference type="Pfam" id="PF01063">
    <property type="entry name" value="Aminotran_4"/>
    <property type="match status" value="1"/>
</dbReference>
<keyword evidence="9 16" id="KW-0663">Pyridoxal phosphate</keyword>
<dbReference type="Gene3D" id="3.30.470.10">
    <property type="match status" value="1"/>
</dbReference>
<dbReference type="InterPro" id="IPR036038">
    <property type="entry name" value="Aminotransferase-like"/>
</dbReference>
<evidence type="ECO:0000256" key="18">
    <source>
        <dbReference type="RuleBase" id="RU004519"/>
    </source>
</evidence>
<name>A0A3N5BYG2_9BACL</name>
<protein>
    <recommendedName>
        <fullName evidence="17">Branched-chain-amino-acid aminotransferase</fullName>
        <ecNumber evidence="17">2.6.1.42</ecNumber>
    </recommendedName>
</protein>
<dbReference type="Proteomes" id="UP000277108">
    <property type="component" value="Unassembled WGS sequence"/>
</dbReference>
<evidence type="ECO:0000256" key="16">
    <source>
        <dbReference type="RuleBase" id="RU004516"/>
    </source>
</evidence>
<evidence type="ECO:0000256" key="3">
    <source>
        <dbReference type="ARBA" id="ARBA00004931"/>
    </source>
</evidence>
<dbReference type="InterPro" id="IPR043132">
    <property type="entry name" value="BCAT-like_C"/>
</dbReference>
<dbReference type="InterPro" id="IPR001544">
    <property type="entry name" value="Aminotrans_IV"/>
</dbReference>
<evidence type="ECO:0000256" key="2">
    <source>
        <dbReference type="ARBA" id="ARBA00004824"/>
    </source>
</evidence>
<keyword evidence="8 17" id="KW-0808">Transferase</keyword>
<dbReference type="InterPro" id="IPR018300">
    <property type="entry name" value="Aminotrans_IV_CS"/>
</dbReference>
<dbReference type="InterPro" id="IPR043131">
    <property type="entry name" value="BCAT-like_N"/>
</dbReference>
<evidence type="ECO:0000256" key="14">
    <source>
        <dbReference type="PIRSR" id="PIRSR006468-1"/>
    </source>
</evidence>
<comment type="pathway">
    <text evidence="2 18">Amino-acid biosynthesis; L-isoleucine biosynthesis; L-isoleucine from 2-oxobutanoate: step 4/4.</text>
</comment>
<evidence type="ECO:0000313" key="20">
    <source>
        <dbReference type="Proteomes" id="UP000277108"/>
    </source>
</evidence>
<dbReference type="InterPro" id="IPR033939">
    <property type="entry name" value="BCAT_family"/>
</dbReference>
<evidence type="ECO:0000256" key="7">
    <source>
        <dbReference type="ARBA" id="ARBA00022605"/>
    </source>
</evidence>
<organism evidence="19 20">
    <name type="scientific">Abyssicoccus albus</name>
    <dbReference type="NCBI Taxonomy" id="1817405"/>
    <lineage>
        <taxon>Bacteria</taxon>
        <taxon>Bacillati</taxon>
        <taxon>Bacillota</taxon>
        <taxon>Bacilli</taxon>
        <taxon>Bacillales</taxon>
        <taxon>Abyssicoccaceae</taxon>
    </lineage>
</organism>
<reference evidence="19 20" key="1">
    <citation type="submission" date="2018-11" db="EMBL/GenBank/DDBJ databases">
        <title>Genomic Encyclopedia of Type Strains, Phase IV (KMG-IV): sequencing the most valuable type-strain genomes for metagenomic binning, comparative biology and taxonomic classification.</title>
        <authorList>
            <person name="Goeker M."/>
        </authorList>
    </citation>
    <scope>NUCLEOTIDE SEQUENCE [LARGE SCALE GENOMIC DNA]</scope>
    <source>
        <strain evidence="19 20">DSM 29158</strain>
    </source>
</reference>
<evidence type="ECO:0000256" key="5">
    <source>
        <dbReference type="ARBA" id="ARBA00009320"/>
    </source>
</evidence>
<evidence type="ECO:0000313" key="19">
    <source>
        <dbReference type="EMBL" id="RPF54848.1"/>
    </source>
</evidence>
<evidence type="ECO:0000256" key="13">
    <source>
        <dbReference type="ARBA" id="ARBA00049229"/>
    </source>
</evidence>
<dbReference type="PROSITE" id="PS00770">
    <property type="entry name" value="AA_TRANSFER_CLASS_4"/>
    <property type="match status" value="1"/>
</dbReference>
<dbReference type="UniPathway" id="UPA00048">
    <property type="reaction ID" value="UER00073"/>
</dbReference>
<dbReference type="UniPathway" id="UPA00049">
    <property type="reaction ID" value="UER00062"/>
</dbReference>
<comment type="catalytic activity">
    <reaction evidence="13 17">
        <text>L-leucine + 2-oxoglutarate = 4-methyl-2-oxopentanoate + L-glutamate</text>
        <dbReference type="Rhea" id="RHEA:18321"/>
        <dbReference type="ChEBI" id="CHEBI:16810"/>
        <dbReference type="ChEBI" id="CHEBI:17865"/>
        <dbReference type="ChEBI" id="CHEBI:29985"/>
        <dbReference type="ChEBI" id="CHEBI:57427"/>
        <dbReference type="EC" id="2.6.1.42"/>
    </reaction>
</comment>
<dbReference type="GO" id="GO:0052654">
    <property type="term" value="F:L-leucine-2-oxoglutarate transaminase activity"/>
    <property type="evidence" value="ECO:0007669"/>
    <property type="project" value="RHEA"/>
</dbReference>
<evidence type="ECO:0000256" key="6">
    <source>
        <dbReference type="ARBA" id="ARBA00022576"/>
    </source>
</evidence>
<dbReference type="EC" id="2.6.1.42" evidence="17"/>
<dbReference type="RefSeq" id="WP_123808494.1">
    <property type="nucleotide sequence ID" value="NZ_RKRK01000005.1"/>
</dbReference>
<evidence type="ECO:0000256" key="4">
    <source>
        <dbReference type="ARBA" id="ARBA00005072"/>
    </source>
</evidence>
<evidence type="ECO:0000256" key="11">
    <source>
        <dbReference type="ARBA" id="ARBA00048212"/>
    </source>
</evidence>
<dbReference type="GO" id="GO:0009097">
    <property type="term" value="P:isoleucine biosynthetic process"/>
    <property type="evidence" value="ECO:0007669"/>
    <property type="project" value="UniProtKB-UniPathway"/>
</dbReference>
<dbReference type="PANTHER" id="PTHR11825:SF44">
    <property type="entry name" value="BRANCHED-CHAIN-AMINO-ACID AMINOTRANSFERASE"/>
    <property type="match status" value="1"/>
</dbReference>
<feature type="modified residue" description="N6-(pyridoxal phosphate)lysine" evidence="14">
    <location>
        <position position="192"/>
    </location>
</feature>
<dbReference type="Gene3D" id="3.20.10.10">
    <property type="entry name" value="D-amino Acid Aminotransferase, subunit A, domain 2"/>
    <property type="match status" value="1"/>
</dbReference>
<dbReference type="NCBIfam" id="NF009897">
    <property type="entry name" value="PRK13357.1"/>
    <property type="match status" value="1"/>
</dbReference>
<dbReference type="GO" id="GO:0009098">
    <property type="term" value="P:L-leucine biosynthetic process"/>
    <property type="evidence" value="ECO:0007669"/>
    <property type="project" value="UniProtKB-UniPathway"/>
</dbReference>
<evidence type="ECO:0000256" key="15">
    <source>
        <dbReference type="RuleBase" id="RU004106"/>
    </source>
</evidence>
<sequence>MELKITRLDNSTQHVEAPDHFGTVMGDHMFVMHYKDGIGWHDAEIKPYENLSLSPAAQILHYGQAIFEGMKAYENNGEIQLFRPNENFERLNRSAKRIAMPTVDVDFMVDALKQLVDIDRAFVPTEEGQALYIRPFMIATEPQVGLDVSHEYQMIIITSPVKSYFRGGLKPIDIYVEQQYVRAVRGGTGFAKVAGNYAGSLIGQQKAADKGCSQAMWLDGVERKYIEEVGSMNIFFKIDGKIITPKLNGSVLPGITRKSVIEILQKQGYTVEERPISIDEVIEAHEKGTLEEIFGTGTAVVIASVGKLVFEDDKEIIVNDKQTGELTQDIYDTLTGIQFGDINDERCHHWIEKI</sequence>
<dbReference type="OrthoDB" id="9804984at2"/>
<comment type="catalytic activity">
    <reaction evidence="11 17">
        <text>L-valine + 2-oxoglutarate = 3-methyl-2-oxobutanoate + L-glutamate</text>
        <dbReference type="Rhea" id="RHEA:24813"/>
        <dbReference type="ChEBI" id="CHEBI:11851"/>
        <dbReference type="ChEBI" id="CHEBI:16810"/>
        <dbReference type="ChEBI" id="CHEBI:29985"/>
        <dbReference type="ChEBI" id="CHEBI:57762"/>
        <dbReference type="EC" id="2.6.1.42"/>
    </reaction>
</comment>
<evidence type="ECO:0000256" key="9">
    <source>
        <dbReference type="ARBA" id="ARBA00022898"/>
    </source>
</evidence>
<gene>
    <name evidence="19" type="ORF">EDD62_1628</name>
</gene>
<dbReference type="CDD" id="cd01557">
    <property type="entry name" value="BCAT_beta_family"/>
    <property type="match status" value="1"/>
</dbReference>
<dbReference type="PIRSF" id="PIRSF006468">
    <property type="entry name" value="BCAT1"/>
    <property type="match status" value="1"/>
</dbReference>
<dbReference type="SUPFAM" id="SSF56752">
    <property type="entry name" value="D-aminoacid aminotransferase-like PLP-dependent enzymes"/>
    <property type="match status" value="1"/>
</dbReference>
<dbReference type="NCBIfam" id="TIGR01123">
    <property type="entry name" value="ilvE_II"/>
    <property type="match status" value="1"/>
</dbReference>
<keyword evidence="20" id="KW-1185">Reference proteome</keyword>
<dbReference type="EMBL" id="RKRK01000005">
    <property type="protein sequence ID" value="RPF54848.1"/>
    <property type="molecule type" value="Genomic_DNA"/>
</dbReference>
<evidence type="ECO:0000256" key="10">
    <source>
        <dbReference type="ARBA" id="ARBA00023304"/>
    </source>
</evidence>
<dbReference type="GO" id="GO:0052655">
    <property type="term" value="F:L-valine-2-oxoglutarate transaminase activity"/>
    <property type="evidence" value="ECO:0007669"/>
    <property type="project" value="RHEA"/>
</dbReference>
<comment type="caution">
    <text evidence="19">The sequence shown here is derived from an EMBL/GenBank/DDBJ whole genome shotgun (WGS) entry which is preliminary data.</text>
</comment>
<comment type="pathway">
    <text evidence="3 18">Amino-acid biosynthesis; L-valine biosynthesis; L-valine from pyruvate: step 4/4.</text>
</comment>
<dbReference type="GO" id="GO:0052656">
    <property type="term" value="F:L-isoleucine-2-oxoglutarate transaminase activity"/>
    <property type="evidence" value="ECO:0007669"/>
    <property type="project" value="RHEA"/>
</dbReference>
<keyword evidence="10 17" id="KW-0100">Branched-chain amino acid biosynthesis</keyword>
<dbReference type="PANTHER" id="PTHR11825">
    <property type="entry name" value="SUBGROUP IIII AMINOTRANSFERASE"/>
    <property type="match status" value="1"/>
</dbReference>
<keyword evidence="7 17" id="KW-0028">Amino-acid biosynthesis</keyword>
<dbReference type="InterPro" id="IPR005786">
    <property type="entry name" value="B_amino_transII"/>
</dbReference>